<dbReference type="GO" id="GO:0004674">
    <property type="term" value="F:protein serine/threonine kinase activity"/>
    <property type="evidence" value="ECO:0007669"/>
    <property type="project" value="UniProtKB-KW"/>
</dbReference>
<dbReference type="AlphaFoldDB" id="A0A0E0F304"/>
<dbReference type="Gene3D" id="1.10.510.10">
    <property type="entry name" value="Transferase(Phosphotransferase) domain 1"/>
    <property type="match status" value="2"/>
</dbReference>
<accession>A0A0E0F304</accession>
<keyword evidence="2 5" id="KW-0547">Nucleotide-binding</keyword>
<evidence type="ECO:0000259" key="7">
    <source>
        <dbReference type="PROSITE" id="PS50011"/>
    </source>
</evidence>
<keyword evidence="3" id="KW-0418">Kinase</keyword>
<dbReference type="GO" id="GO:0005524">
    <property type="term" value="F:ATP binding"/>
    <property type="evidence" value="ECO:0007669"/>
    <property type="project" value="UniProtKB-UniRule"/>
</dbReference>
<keyword evidence="9" id="KW-1185">Reference proteome</keyword>
<keyword evidence="1" id="KW-0808">Transferase</keyword>
<dbReference type="InterPro" id="IPR051564">
    <property type="entry name" value="LRR_receptor-like_kinase"/>
</dbReference>
<dbReference type="InterPro" id="IPR008271">
    <property type="entry name" value="Ser/Thr_kinase_AS"/>
</dbReference>
<dbReference type="InterPro" id="IPR000719">
    <property type="entry name" value="Prot_kinase_dom"/>
</dbReference>
<reference evidence="8" key="1">
    <citation type="submission" date="2015-04" db="UniProtKB">
        <authorList>
            <consortium name="EnsemblPlants"/>
        </authorList>
    </citation>
    <scope>IDENTIFICATION</scope>
</reference>
<dbReference type="HOGENOM" id="CLU_000288_21_4_1"/>
<feature type="binding site" evidence="5">
    <location>
        <position position="89"/>
    </location>
    <ligand>
        <name>ATP</name>
        <dbReference type="ChEBI" id="CHEBI:30616"/>
    </ligand>
</feature>
<dbReference type="PANTHER" id="PTHR48055">
    <property type="entry name" value="LEUCINE-RICH REPEAT RECEPTOR PROTEIN KINASE EMS1"/>
    <property type="match status" value="1"/>
</dbReference>
<evidence type="ECO:0000256" key="3">
    <source>
        <dbReference type="ARBA" id="ARBA00022777"/>
    </source>
</evidence>
<sequence length="283" mass="31736">MTPFVVECQNYIYMHALSSLLIQLSTINLLKHNRKSVHLPSFGRKFIKVSYNDLAKATEGFSASNLVGRGSYSSVYQGKLMDKKVVAVKVFNLETMGAQKSFITECSALRKVRHRNIVPILTTCASTTDAMEYLHHNNQETIVHCDLKPSNILLDDNMIAHVGDMLPQYAAGAEVSTYGDVYSFGVVLLEIFVRKRPTDNMFKDGLDIVKFVEMNFPDRLSQIVDPELLQETHVGTKERVLGCLNSVLNIGLCCTKTSPYERMDMQEVAARVSKIKEVFLSGN</sequence>
<evidence type="ECO:0000256" key="2">
    <source>
        <dbReference type="ARBA" id="ARBA00022741"/>
    </source>
</evidence>
<evidence type="ECO:0000256" key="1">
    <source>
        <dbReference type="ARBA" id="ARBA00022679"/>
    </source>
</evidence>
<dbReference type="GO" id="GO:0016020">
    <property type="term" value="C:membrane"/>
    <property type="evidence" value="ECO:0007669"/>
    <property type="project" value="TreeGrafter"/>
</dbReference>
<feature type="domain" description="Protein kinase" evidence="7">
    <location>
        <begin position="61"/>
        <end position="280"/>
    </location>
</feature>
<dbReference type="Gene3D" id="3.30.200.20">
    <property type="entry name" value="Phosphorylase Kinase, domain 1"/>
    <property type="match status" value="1"/>
</dbReference>
<dbReference type="InterPro" id="IPR017441">
    <property type="entry name" value="Protein_kinase_ATP_BS"/>
</dbReference>
<keyword evidence="4 5" id="KW-0067">ATP-binding</keyword>
<dbReference type="PANTHER" id="PTHR48055:SF50">
    <property type="entry name" value="PROTEIN KINASE DOMAIN-CONTAINING PROTEIN"/>
    <property type="match status" value="1"/>
</dbReference>
<protein>
    <recommendedName>
        <fullName evidence="7">Protein kinase domain-containing protein</fullName>
    </recommendedName>
</protein>
<keyword evidence="6" id="KW-0723">Serine/threonine-protein kinase</keyword>
<dbReference type="Pfam" id="PF00069">
    <property type="entry name" value="Pkinase"/>
    <property type="match status" value="1"/>
</dbReference>
<name>A0A0E0F304_9ORYZ</name>
<dbReference type="InterPro" id="IPR011009">
    <property type="entry name" value="Kinase-like_dom_sf"/>
</dbReference>
<dbReference type="SMART" id="SM00220">
    <property type="entry name" value="S_TKc"/>
    <property type="match status" value="1"/>
</dbReference>
<dbReference type="PROSITE" id="PS00107">
    <property type="entry name" value="PROTEIN_KINASE_ATP"/>
    <property type="match status" value="1"/>
</dbReference>
<dbReference type="PROSITE" id="PS00108">
    <property type="entry name" value="PROTEIN_KINASE_ST"/>
    <property type="match status" value="1"/>
</dbReference>
<evidence type="ECO:0000256" key="5">
    <source>
        <dbReference type="PROSITE-ProRule" id="PRU10141"/>
    </source>
</evidence>
<dbReference type="STRING" id="40149.A0A0E0F304"/>
<organism evidence="8">
    <name type="scientific">Oryza meridionalis</name>
    <dbReference type="NCBI Taxonomy" id="40149"/>
    <lineage>
        <taxon>Eukaryota</taxon>
        <taxon>Viridiplantae</taxon>
        <taxon>Streptophyta</taxon>
        <taxon>Embryophyta</taxon>
        <taxon>Tracheophyta</taxon>
        <taxon>Spermatophyta</taxon>
        <taxon>Magnoliopsida</taxon>
        <taxon>Liliopsida</taxon>
        <taxon>Poales</taxon>
        <taxon>Poaceae</taxon>
        <taxon>BOP clade</taxon>
        <taxon>Oryzoideae</taxon>
        <taxon>Oryzeae</taxon>
        <taxon>Oryzinae</taxon>
        <taxon>Oryza</taxon>
    </lineage>
</organism>
<dbReference type="PROSITE" id="PS50011">
    <property type="entry name" value="PROTEIN_KINASE_DOM"/>
    <property type="match status" value="1"/>
</dbReference>
<proteinExistence type="inferred from homology"/>
<reference evidence="8" key="2">
    <citation type="submission" date="2018-05" db="EMBL/GenBank/DDBJ databases">
        <title>OmerRS3 (Oryza meridionalis Reference Sequence Version 3).</title>
        <authorList>
            <person name="Zhang J."/>
            <person name="Kudrna D."/>
            <person name="Lee S."/>
            <person name="Talag J."/>
            <person name="Welchert J."/>
            <person name="Wing R.A."/>
        </authorList>
    </citation>
    <scope>NUCLEOTIDE SEQUENCE [LARGE SCALE GENOMIC DNA]</scope>
    <source>
        <strain evidence="8">cv. OR44</strain>
    </source>
</reference>
<evidence type="ECO:0000313" key="9">
    <source>
        <dbReference type="Proteomes" id="UP000008021"/>
    </source>
</evidence>
<dbReference type="Proteomes" id="UP000008021">
    <property type="component" value="Chromosome 11"/>
</dbReference>
<evidence type="ECO:0000256" key="4">
    <source>
        <dbReference type="ARBA" id="ARBA00022840"/>
    </source>
</evidence>
<evidence type="ECO:0000256" key="6">
    <source>
        <dbReference type="RuleBase" id="RU000304"/>
    </source>
</evidence>
<evidence type="ECO:0000313" key="8">
    <source>
        <dbReference type="EnsemblPlants" id="OMERI11G04030.1"/>
    </source>
</evidence>
<dbReference type="EnsemblPlants" id="OMERI11G04030.1">
    <property type="protein sequence ID" value="OMERI11G04030.1"/>
    <property type="gene ID" value="OMERI11G04030"/>
</dbReference>
<dbReference type="Gramene" id="OMERI11G04030.1">
    <property type="protein sequence ID" value="OMERI11G04030.1"/>
    <property type="gene ID" value="OMERI11G04030"/>
</dbReference>
<comment type="similarity">
    <text evidence="6">Belongs to the protein kinase superfamily.</text>
</comment>
<dbReference type="SUPFAM" id="SSF56112">
    <property type="entry name" value="Protein kinase-like (PK-like)"/>
    <property type="match status" value="1"/>
</dbReference>